<dbReference type="InterPro" id="IPR049054">
    <property type="entry name" value="CN_hydtase_beta-like_N"/>
</dbReference>
<gene>
    <name evidence="8" type="ORF">GGR95_000602</name>
</gene>
<dbReference type="Pfam" id="PF21006">
    <property type="entry name" value="NHase_beta_N"/>
    <property type="match status" value="1"/>
</dbReference>
<evidence type="ECO:0000256" key="1">
    <source>
        <dbReference type="ARBA" id="ARBA00004042"/>
    </source>
</evidence>
<sequence length="224" mass="24283">MSRVHDMGGRFGDGPIVPESEDVIFHADWHPRALALTLAAGSLGQWNIDVSRHARECLAPKDYAAFSYYEKWIAGVADMLVERGVVTPAELSGACDAQISDLATKKLTADQVAGVLARGGPADRDSAVAQAFQIGDAVMTRRIAQNVLVAGGHTRLPMYAAGAKGKILRYHGTHVLPDSNAHRLGEAPEPLYAVVFPASELWQHPEHPRDEVVLDLWQSYLEAV</sequence>
<keyword evidence="3 5" id="KW-0456">Lyase</keyword>
<evidence type="ECO:0000256" key="2">
    <source>
        <dbReference type="ARBA" id="ARBA00009098"/>
    </source>
</evidence>
<evidence type="ECO:0000259" key="6">
    <source>
        <dbReference type="Pfam" id="PF02211"/>
    </source>
</evidence>
<evidence type="ECO:0000259" key="7">
    <source>
        <dbReference type="Pfam" id="PF21006"/>
    </source>
</evidence>
<protein>
    <recommendedName>
        <fullName evidence="5">Nitrile hydratase subunit beta</fullName>
        <shortName evidence="5">NHase</shortName>
        <ecNumber evidence="5">4.2.1.84</ecNumber>
    </recommendedName>
</protein>
<comment type="caution">
    <text evidence="8">The sequence shown here is derived from an EMBL/GenBank/DDBJ whole genome shotgun (WGS) entry which is preliminary data.</text>
</comment>
<proteinExistence type="inferred from homology"/>
<evidence type="ECO:0000256" key="4">
    <source>
        <dbReference type="ARBA" id="ARBA00044877"/>
    </source>
</evidence>
<dbReference type="Gene3D" id="2.30.30.50">
    <property type="match status" value="1"/>
</dbReference>
<dbReference type="EMBL" id="JACIEI010000001">
    <property type="protein sequence ID" value="MBB3992983.1"/>
    <property type="molecule type" value="Genomic_DNA"/>
</dbReference>
<dbReference type="SUPFAM" id="SSF50090">
    <property type="entry name" value="Electron transport accessory proteins"/>
    <property type="match status" value="1"/>
</dbReference>
<dbReference type="InterPro" id="IPR003168">
    <property type="entry name" value="Nitrile_hydratase_bsu"/>
</dbReference>
<dbReference type="Proteomes" id="UP000530268">
    <property type="component" value="Unassembled WGS sequence"/>
</dbReference>
<dbReference type="InterPro" id="IPR024690">
    <property type="entry name" value="CN_hydtase_beta_dom_C"/>
</dbReference>
<dbReference type="EC" id="4.2.1.84" evidence="5"/>
<evidence type="ECO:0000256" key="3">
    <source>
        <dbReference type="ARBA" id="ARBA00023239"/>
    </source>
</evidence>
<dbReference type="InterPro" id="IPR008990">
    <property type="entry name" value="Elect_transpt_acc-like_dom_sf"/>
</dbReference>
<dbReference type="Gene3D" id="1.10.472.20">
    <property type="entry name" value="Nitrile hydratase, beta subunit"/>
    <property type="match status" value="1"/>
</dbReference>
<dbReference type="GO" id="GO:0046914">
    <property type="term" value="F:transition metal ion binding"/>
    <property type="evidence" value="ECO:0007669"/>
    <property type="project" value="InterPro"/>
</dbReference>
<evidence type="ECO:0000256" key="5">
    <source>
        <dbReference type="PIRNR" id="PIRNR001427"/>
    </source>
</evidence>
<dbReference type="InterPro" id="IPR042262">
    <property type="entry name" value="CN_hydtase_beta_C"/>
</dbReference>
<name>A0A7W6E739_9RHOB</name>
<dbReference type="GO" id="GO:0018822">
    <property type="term" value="F:nitrile hydratase activity"/>
    <property type="evidence" value="ECO:0007669"/>
    <property type="project" value="UniProtKB-EC"/>
</dbReference>
<reference evidence="8 9" key="1">
    <citation type="submission" date="2020-08" db="EMBL/GenBank/DDBJ databases">
        <title>Genomic Encyclopedia of Type Strains, Phase IV (KMG-IV): sequencing the most valuable type-strain genomes for metagenomic binning, comparative biology and taxonomic classification.</title>
        <authorList>
            <person name="Goeker M."/>
        </authorList>
    </citation>
    <scope>NUCLEOTIDE SEQUENCE [LARGE SCALE GENOMIC DNA]</scope>
    <source>
        <strain evidence="8 9">DSM 102234</strain>
    </source>
</reference>
<comment type="catalytic activity">
    <reaction evidence="4 5">
        <text>an aliphatic primary amide = an aliphatic nitrile + H2O</text>
        <dbReference type="Rhea" id="RHEA:12673"/>
        <dbReference type="ChEBI" id="CHEBI:15377"/>
        <dbReference type="ChEBI" id="CHEBI:65285"/>
        <dbReference type="ChEBI" id="CHEBI:80291"/>
        <dbReference type="EC" id="4.2.1.84"/>
    </reaction>
</comment>
<evidence type="ECO:0000313" key="8">
    <source>
        <dbReference type="EMBL" id="MBB3992983.1"/>
    </source>
</evidence>
<organism evidence="8 9">
    <name type="scientific">Sulfitobacter undariae</name>
    <dbReference type="NCBI Taxonomy" id="1563671"/>
    <lineage>
        <taxon>Bacteria</taxon>
        <taxon>Pseudomonadati</taxon>
        <taxon>Pseudomonadota</taxon>
        <taxon>Alphaproteobacteria</taxon>
        <taxon>Rhodobacterales</taxon>
        <taxon>Roseobacteraceae</taxon>
        <taxon>Sulfitobacter</taxon>
    </lineage>
</organism>
<dbReference type="RefSeq" id="WP_184562565.1">
    <property type="nucleotide sequence ID" value="NZ_JACIEI010000001.1"/>
</dbReference>
<dbReference type="Pfam" id="PF02211">
    <property type="entry name" value="NHase_beta_C"/>
    <property type="match status" value="1"/>
</dbReference>
<evidence type="ECO:0000313" key="9">
    <source>
        <dbReference type="Proteomes" id="UP000530268"/>
    </source>
</evidence>
<comment type="similarity">
    <text evidence="2 5">Belongs to the nitrile hydratase subunit beta family.</text>
</comment>
<dbReference type="PIRSF" id="PIRSF001427">
    <property type="entry name" value="NHase_beta"/>
    <property type="match status" value="1"/>
</dbReference>
<dbReference type="AlphaFoldDB" id="A0A7W6E739"/>
<comment type="function">
    <text evidence="1 5">NHase catalyzes the hydration of various nitrile compounds to the corresponding amides.</text>
</comment>
<keyword evidence="9" id="KW-1185">Reference proteome</keyword>
<dbReference type="NCBIfam" id="TIGR03888">
    <property type="entry name" value="nitrile_beta"/>
    <property type="match status" value="1"/>
</dbReference>
<feature type="domain" description="Nitrile hydratase beta subunit-like N-terminal" evidence="7">
    <location>
        <begin position="1"/>
        <end position="101"/>
    </location>
</feature>
<feature type="domain" description="Nitrile hydratase beta subunit" evidence="6">
    <location>
        <begin position="121"/>
        <end position="222"/>
    </location>
</feature>
<accession>A0A7W6E739</accession>